<protein>
    <submittedName>
        <fullName evidence="1">Uncharacterized protein</fullName>
    </submittedName>
</protein>
<organism evidence="1 2">
    <name type="scientific">Thauera aminoaromatica</name>
    <dbReference type="NCBI Taxonomy" id="164330"/>
    <lineage>
        <taxon>Bacteria</taxon>
        <taxon>Pseudomonadati</taxon>
        <taxon>Pseudomonadota</taxon>
        <taxon>Betaproteobacteria</taxon>
        <taxon>Rhodocyclales</taxon>
        <taxon>Zoogloeaceae</taxon>
        <taxon>Thauera</taxon>
    </lineage>
</organism>
<dbReference type="AlphaFoldDB" id="C4ZJB8"/>
<keyword evidence="2" id="KW-1185">Reference proteome</keyword>
<sequence length="98" mass="11482">MTVRHFADLESMSHHQREQELMQAIRVQGMSVAAFSAWLRQALDPLQQLAGPALDFDIDAGRARARHFTSREEKQRFDEARELDRALRLALDRRRDEH</sequence>
<name>C4ZJB8_THASP</name>
<dbReference type="OrthoDB" id="9987830at2"/>
<reference evidence="1 2" key="2">
    <citation type="journal article" date="2012" name="Stand. Genomic Sci.">
        <title>Complete genome sequence of Thauera aminoaromatica strain MZ1T.</title>
        <authorList>
            <person name="Jiang K."/>
            <person name="Sanseverino J."/>
            <person name="Chauhan A."/>
            <person name="Lucas S."/>
            <person name="Copeland A."/>
            <person name="Lapidus A."/>
            <person name="Del Rio T.G."/>
            <person name="Dalin E."/>
            <person name="Tice H."/>
            <person name="Bruce D."/>
            <person name="Goodwin L."/>
            <person name="Pitluck S."/>
            <person name="Sims D."/>
            <person name="Brettin T."/>
            <person name="Detter J.C."/>
            <person name="Han C."/>
            <person name="Chang Y.J."/>
            <person name="Larimer F."/>
            <person name="Land M."/>
            <person name="Hauser L."/>
            <person name="Kyrpides N.C."/>
            <person name="Mikhailova N."/>
            <person name="Moser S."/>
            <person name="Jegier P."/>
            <person name="Close D."/>
            <person name="Debruyn J.M."/>
            <person name="Wang Y."/>
            <person name="Layton A.C."/>
            <person name="Allen M.S."/>
            <person name="Sayler G.S."/>
        </authorList>
    </citation>
    <scope>NUCLEOTIDE SEQUENCE [LARGE SCALE GENOMIC DNA]</scope>
    <source>
        <strain evidence="1 2">MZ1T</strain>
    </source>
</reference>
<dbReference type="RefSeq" id="WP_004303936.1">
    <property type="nucleotide sequence ID" value="NC_011662.2"/>
</dbReference>
<dbReference type="KEGG" id="tmz:Tmz1t_1091"/>
<gene>
    <name evidence="1" type="ordered locus">Tmz1t_1091</name>
</gene>
<dbReference type="STRING" id="85643.Tmz1t_1091"/>
<dbReference type="Proteomes" id="UP000002186">
    <property type="component" value="Chromosome"/>
</dbReference>
<evidence type="ECO:0000313" key="1">
    <source>
        <dbReference type="EMBL" id="ACK53851.1"/>
    </source>
</evidence>
<dbReference type="HOGENOM" id="CLU_2332681_0_0_4"/>
<reference evidence="2" key="1">
    <citation type="submission" date="2009-05" db="EMBL/GenBank/DDBJ databases">
        <title>Complete sequence of chromosome of Thauera sp. MZ1T.</title>
        <authorList>
            <consortium name="US DOE Joint Genome Institute"/>
            <person name="Lucas S."/>
            <person name="Copeland A."/>
            <person name="Lapidus A."/>
            <person name="Glavina del Rio T."/>
            <person name="Dalin E."/>
            <person name="Tice H."/>
            <person name="Bruce D."/>
            <person name="Goodwin L."/>
            <person name="Pitluck S."/>
            <person name="Sims D."/>
            <person name="Brettin T."/>
            <person name="Detter J.C."/>
            <person name="Han C."/>
            <person name="Larimer F."/>
            <person name="Land M."/>
            <person name="Hauser L."/>
            <person name="Kyrpides N."/>
            <person name="Mikhailova N."/>
            <person name="Sayler G.S."/>
        </authorList>
    </citation>
    <scope>NUCLEOTIDE SEQUENCE [LARGE SCALE GENOMIC DNA]</scope>
    <source>
        <strain evidence="2">MZ1T</strain>
    </source>
</reference>
<accession>C4ZJB8</accession>
<dbReference type="EMBL" id="CP001281">
    <property type="protein sequence ID" value="ACK53851.1"/>
    <property type="molecule type" value="Genomic_DNA"/>
</dbReference>
<evidence type="ECO:0000313" key="2">
    <source>
        <dbReference type="Proteomes" id="UP000002186"/>
    </source>
</evidence>
<proteinExistence type="predicted"/>